<proteinExistence type="predicted"/>
<reference evidence="1" key="1">
    <citation type="submission" date="2023-04" db="EMBL/GenBank/DDBJ databases">
        <title>Draft Genome sequencing of Naganishia species isolated from polar environments using Oxford Nanopore Technology.</title>
        <authorList>
            <person name="Leo P."/>
            <person name="Venkateswaran K."/>
        </authorList>
    </citation>
    <scope>NUCLEOTIDE SEQUENCE</scope>
    <source>
        <strain evidence="1">MNA-CCFEE 5262</strain>
    </source>
</reference>
<keyword evidence="2" id="KW-1185">Reference proteome</keyword>
<accession>A0ACC2WCN6</accession>
<sequence>MTSGSLNKAVHVHTYVRPRYCRLLAVLIGIIVLVHFLFVPFSPSLADTPYLSKVDFGKSLRSRGVGAQVPLDGNGWKKIGDWCTEEEYLDGEWVKREEEVTMENIRRVFHYTDRGVLKCQARETGYGDDPKEDDPRMSERILETAQFEYRPKSGCRRHAWNRWNFSKFCLRSRAGCSLVGDSLADQIYMTIQHSMISGFGPKGAPDSLFHLSATPESQYIIKVNKNHPDAPALALAAGVEMSRLDRPVFTFHREHHLVSRPELDKALGRSPGYVPFVGGPSFAEQRFVWDRSWWYEKWTNLLRHAVQFLPEKDGRKPVKEENSVIALSMGPHWSPRELWPENFKQKPDTYDFVVRGFQGAFDTILHNVTQVAKTHKVTAWWRSNSPGHYECWQYDKPENDRTDQLSTRDSSLQVHNWMHYPKMDKYVASHLGYKPSDSNHYLRPTSYAMRYLDFWTMSIKRPDAHLKPAIDCLHFCQPGVAHEWLRFWWHMILIQAENGDYDDEPVGDSWIAKGMPT</sequence>
<dbReference type="EMBL" id="JASBWS010000030">
    <property type="protein sequence ID" value="KAJ9108626.1"/>
    <property type="molecule type" value="Genomic_DNA"/>
</dbReference>
<protein>
    <submittedName>
        <fullName evidence="1">Uncharacterized protein</fullName>
    </submittedName>
</protein>
<comment type="caution">
    <text evidence="1">The sequence shown here is derived from an EMBL/GenBank/DDBJ whole genome shotgun (WGS) entry which is preliminary data.</text>
</comment>
<name>A0ACC2WCN6_9TREE</name>
<dbReference type="Proteomes" id="UP001230649">
    <property type="component" value="Unassembled WGS sequence"/>
</dbReference>
<evidence type="ECO:0000313" key="1">
    <source>
        <dbReference type="EMBL" id="KAJ9108626.1"/>
    </source>
</evidence>
<evidence type="ECO:0000313" key="2">
    <source>
        <dbReference type="Proteomes" id="UP001230649"/>
    </source>
</evidence>
<gene>
    <name evidence="1" type="ORF">QFC20_003324</name>
</gene>
<organism evidence="1 2">
    <name type="scientific">Naganishia adeliensis</name>
    <dbReference type="NCBI Taxonomy" id="92952"/>
    <lineage>
        <taxon>Eukaryota</taxon>
        <taxon>Fungi</taxon>
        <taxon>Dikarya</taxon>
        <taxon>Basidiomycota</taxon>
        <taxon>Agaricomycotina</taxon>
        <taxon>Tremellomycetes</taxon>
        <taxon>Filobasidiales</taxon>
        <taxon>Filobasidiaceae</taxon>
        <taxon>Naganishia</taxon>
    </lineage>
</organism>